<evidence type="ECO:0000259" key="2">
    <source>
        <dbReference type="PROSITE" id="PS50076"/>
    </source>
</evidence>
<feature type="domain" description="RRM" evidence="3">
    <location>
        <begin position="154"/>
        <end position="226"/>
    </location>
</feature>
<evidence type="ECO:0000313" key="4">
    <source>
        <dbReference type="EMBL" id="KAK8838262.1"/>
    </source>
</evidence>
<dbReference type="EMBL" id="JAPFFF010000056">
    <property type="protein sequence ID" value="KAK8838262.1"/>
    <property type="molecule type" value="Genomic_DNA"/>
</dbReference>
<keyword evidence="1" id="KW-0694">RNA-binding</keyword>
<dbReference type="PROSITE" id="PS50102">
    <property type="entry name" value="RRM"/>
    <property type="match status" value="1"/>
</dbReference>
<proteinExistence type="predicted"/>
<reference evidence="4 5" key="1">
    <citation type="submission" date="2024-04" db="EMBL/GenBank/DDBJ databases">
        <title>Tritrichomonas musculus Genome.</title>
        <authorList>
            <person name="Alves-Ferreira E."/>
            <person name="Grigg M."/>
            <person name="Lorenzi H."/>
            <person name="Galac M."/>
        </authorList>
    </citation>
    <scope>NUCLEOTIDE SEQUENCE [LARGE SCALE GENOMIC DNA]</scope>
    <source>
        <strain evidence="4 5">EAF2021</strain>
    </source>
</reference>
<dbReference type="Proteomes" id="UP001470230">
    <property type="component" value="Unassembled WGS sequence"/>
</dbReference>
<dbReference type="CDD" id="cd06257">
    <property type="entry name" value="DnaJ"/>
    <property type="match status" value="1"/>
</dbReference>
<dbReference type="InterPro" id="IPR001623">
    <property type="entry name" value="DnaJ_domain"/>
</dbReference>
<dbReference type="PRINTS" id="PR00625">
    <property type="entry name" value="JDOMAIN"/>
</dbReference>
<dbReference type="Gene3D" id="1.10.287.110">
    <property type="entry name" value="DnaJ domain"/>
    <property type="match status" value="1"/>
</dbReference>
<dbReference type="InterPro" id="IPR012677">
    <property type="entry name" value="Nucleotide-bd_a/b_plait_sf"/>
</dbReference>
<evidence type="ECO:0000313" key="5">
    <source>
        <dbReference type="Proteomes" id="UP001470230"/>
    </source>
</evidence>
<dbReference type="InterPro" id="IPR036869">
    <property type="entry name" value="J_dom_sf"/>
</dbReference>
<evidence type="ECO:0000256" key="1">
    <source>
        <dbReference type="PROSITE-ProRule" id="PRU00176"/>
    </source>
</evidence>
<dbReference type="SUPFAM" id="SSF54928">
    <property type="entry name" value="RNA-binding domain, RBD"/>
    <property type="match status" value="1"/>
</dbReference>
<keyword evidence="5" id="KW-1185">Reference proteome</keyword>
<evidence type="ECO:0000259" key="3">
    <source>
        <dbReference type="PROSITE" id="PS50102"/>
    </source>
</evidence>
<dbReference type="Pfam" id="PF00226">
    <property type="entry name" value="DnaJ"/>
    <property type="match status" value="1"/>
</dbReference>
<dbReference type="CDD" id="cd00590">
    <property type="entry name" value="RRM_SF"/>
    <property type="match status" value="1"/>
</dbReference>
<evidence type="ECO:0008006" key="6">
    <source>
        <dbReference type="Google" id="ProtNLM"/>
    </source>
</evidence>
<feature type="domain" description="J" evidence="2">
    <location>
        <begin position="6"/>
        <end position="71"/>
    </location>
</feature>
<dbReference type="PANTHER" id="PTHR43948:SF10">
    <property type="entry name" value="MRJ, ISOFORM E"/>
    <property type="match status" value="1"/>
</dbReference>
<dbReference type="InterPro" id="IPR035979">
    <property type="entry name" value="RBD_domain_sf"/>
</dbReference>
<dbReference type="Gene3D" id="3.30.70.330">
    <property type="match status" value="1"/>
</dbReference>
<sequence length="229" mass="26600">MTFEPEFYQILGIKSNATENEIKSAFKKKAMELHPDKNRNDPRATEKFQQINEAYETLKDPAKKKEYDLKNQQKKANTSTNIDDLLRNLFGFRSSPTFNTNRSQYAHRNFFYNDEDDIFDYFNEFDDFDDSDDLDDFDDDDYIFYRRPRGGPLDTIFIGGLPSCTTAKDLLAAFASYNPCRVKVISKSPPFGFVQFNSPQAMQKAARERSHVLINGKFCHAKPSHTNLY</sequence>
<dbReference type="Pfam" id="PF00076">
    <property type="entry name" value="RRM_1"/>
    <property type="match status" value="1"/>
</dbReference>
<accession>A0ABR2GY43</accession>
<dbReference type="PROSITE" id="PS50076">
    <property type="entry name" value="DNAJ_2"/>
    <property type="match status" value="1"/>
</dbReference>
<dbReference type="SMART" id="SM00271">
    <property type="entry name" value="DnaJ"/>
    <property type="match status" value="1"/>
</dbReference>
<dbReference type="SUPFAM" id="SSF46565">
    <property type="entry name" value="Chaperone J-domain"/>
    <property type="match status" value="1"/>
</dbReference>
<dbReference type="PANTHER" id="PTHR43948">
    <property type="entry name" value="DNAJ HOMOLOG SUBFAMILY B"/>
    <property type="match status" value="1"/>
</dbReference>
<protein>
    <recommendedName>
        <fullName evidence="6">J domain-containing protein</fullName>
    </recommendedName>
</protein>
<name>A0ABR2GY43_9EUKA</name>
<dbReference type="PROSITE" id="PS00636">
    <property type="entry name" value="DNAJ_1"/>
    <property type="match status" value="1"/>
</dbReference>
<gene>
    <name evidence="4" type="ORF">M9Y10_035682</name>
</gene>
<comment type="caution">
    <text evidence="4">The sequence shown here is derived from an EMBL/GenBank/DDBJ whole genome shotgun (WGS) entry which is preliminary data.</text>
</comment>
<dbReference type="InterPro" id="IPR000504">
    <property type="entry name" value="RRM_dom"/>
</dbReference>
<organism evidence="4 5">
    <name type="scientific">Tritrichomonas musculus</name>
    <dbReference type="NCBI Taxonomy" id="1915356"/>
    <lineage>
        <taxon>Eukaryota</taxon>
        <taxon>Metamonada</taxon>
        <taxon>Parabasalia</taxon>
        <taxon>Tritrichomonadida</taxon>
        <taxon>Tritrichomonadidae</taxon>
        <taxon>Tritrichomonas</taxon>
    </lineage>
</organism>
<dbReference type="SMART" id="SM00360">
    <property type="entry name" value="RRM"/>
    <property type="match status" value="1"/>
</dbReference>
<dbReference type="InterPro" id="IPR018253">
    <property type="entry name" value="DnaJ_domain_CS"/>
</dbReference>